<feature type="transmembrane region" description="Helical" evidence="1">
    <location>
        <begin position="392"/>
        <end position="414"/>
    </location>
</feature>
<feature type="signal peptide" evidence="2">
    <location>
        <begin position="1"/>
        <end position="22"/>
    </location>
</feature>
<keyword evidence="1" id="KW-0472">Membrane</keyword>
<dbReference type="Pfam" id="PF06579">
    <property type="entry name" value="Ly-6_related"/>
    <property type="match status" value="1"/>
</dbReference>
<feature type="chain" id="PRO_5013098850" description="Protein quiver" evidence="2">
    <location>
        <begin position="23"/>
        <end position="415"/>
    </location>
</feature>
<organism evidence="3 4">
    <name type="scientific">Folsomia candida</name>
    <name type="common">Springtail</name>
    <dbReference type="NCBI Taxonomy" id="158441"/>
    <lineage>
        <taxon>Eukaryota</taxon>
        <taxon>Metazoa</taxon>
        <taxon>Ecdysozoa</taxon>
        <taxon>Arthropoda</taxon>
        <taxon>Hexapoda</taxon>
        <taxon>Collembola</taxon>
        <taxon>Entomobryomorpha</taxon>
        <taxon>Isotomoidea</taxon>
        <taxon>Isotomidae</taxon>
        <taxon>Proisotominae</taxon>
        <taxon>Folsomia</taxon>
    </lineage>
</organism>
<keyword evidence="1" id="KW-0812">Transmembrane</keyword>
<accession>A0A226EH14</accession>
<evidence type="ECO:0000256" key="1">
    <source>
        <dbReference type="SAM" id="Phobius"/>
    </source>
</evidence>
<reference evidence="3 4" key="1">
    <citation type="submission" date="2015-12" db="EMBL/GenBank/DDBJ databases">
        <title>The genome of Folsomia candida.</title>
        <authorList>
            <person name="Faddeeva A."/>
            <person name="Derks M.F."/>
            <person name="Anvar Y."/>
            <person name="Smit S."/>
            <person name="Van Straalen N."/>
            <person name="Roelofs D."/>
        </authorList>
    </citation>
    <scope>NUCLEOTIDE SEQUENCE [LARGE SCALE GENOMIC DNA]</scope>
    <source>
        <strain evidence="3 4">VU population</strain>
        <tissue evidence="3">Whole body</tissue>
    </source>
</reference>
<evidence type="ECO:0000313" key="4">
    <source>
        <dbReference type="Proteomes" id="UP000198287"/>
    </source>
</evidence>
<dbReference type="EMBL" id="LNIX01000004">
    <property type="protein sequence ID" value="OXA55966.1"/>
    <property type="molecule type" value="Genomic_DNA"/>
</dbReference>
<evidence type="ECO:0000256" key="2">
    <source>
        <dbReference type="SAM" id="SignalP"/>
    </source>
</evidence>
<dbReference type="InterPro" id="IPR010558">
    <property type="entry name" value="Ly-6-related"/>
</dbReference>
<keyword evidence="2" id="KW-0732">Signal</keyword>
<comment type="caution">
    <text evidence="3">The sequence shown here is derived from an EMBL/GenBank/DDBJ whole genome shotgun (WGS) entry which is preliminary data.</text>
</comment>
<proteinExistence type="predicted"/>
<keyword evidence="4" id="KW-1185">Reference proteome</keyword>
<dbReference type="Proteomes" id="UP000198287">
    <property type="component" value="Unassembled WGS sequence"/>
</dbReference>
<sequence length="415" mass="45347">MQTTAIVAFIFILAVSNSVSDAQGSYPGAICYSCVKHVPISQANANNLIVGMRPPCEILYSANQAEIKYHTEFCKAGCVKISGNWFIKDGIGTQIEIRGCVNYEMPLFLNINLTDNLVPANYTCPNTQPVLVSGSSSGDHVVNITMRMCRCWTDYCNSDPIYVSRYKNSDEDDEVAGINLDEIAALNNKTTGKAPEALRSSSRILDEKTSVCFVPCHWINYLRLRLYQREVKCYACNPNGREVGTRGKGPVINEENLGRSSLYLKGACDDWNKAAETTRKGFRFTKTCSQGCLYGTSESKYSATATQNGVTIEEKVLNMYGTFKGCFGTGNEQGTPLKMGGCVDIYPTDELEQSMPHPDNGDVIIRTKGLEGKHHICGCDKDFCNLAPGGGASLATVLVAIAAHILYLSMSLIID</sequence>
<dbReference type="AlphaFoldDB" id="A0A226EH14"/>
<evidence type="ECO:0008006" key="5">
    <source>
        <dbReference type="Google" id="ProtNLM"/>
    </source>
</evidence>
<evidence type="ECO:0000313" key="3">
    <source>
        <dbReference type="EMBL" id="OXA55966.1"/>
    </source>
</evidence>
<name>A0A226EH14_FOLCA</name>
<protein>
    <recommendedName>
        <fullName evidence="5">Protein quiver</fullName>
    </recommendedName>
</protein>
<keyword evidence="1" id="KW-1133">Transmembrane helix</keyword>
<gene>
    <name evidence="3" type="ORF">Fcan01_09221</name>
</gene>